<dbReference type="EMBL" id="CM045760">
    <property type="protein sequence ID" value="KAI8027254.1"/>
    <property type="molecule type" value="Genomic_DNA"/>
</dbReference>
<evidence type="ECO:0000313" key="1">
    <source>
        <dbReference type="EMBL" id="KAI8027254.1"/>
    </source>
</evidence>
<proteinExistence type="predicted"/>
<organism evidence="1 2">
    <name type="scientific">Camellia lanceoleosa</name>
    <dbReference type="NCBI Taxonomy" id="1840588"/>
    <lineage>
        <taxon>Eukaryota</taxon>
        <taxon>Viridiplantae</taxon>
        <taxon>Streptophyta</taxon>
        <taxon>Embryophyta</taxon>
        <taxon>Tracheophyta</taxon>
        <taxon>Spermatophyta</taxon>
        <taxon>Magnoliopsida</taxon>
        <taxon>eudicotyledons</taxon>
        <taxon>Gunneridae</taxon>
        <taxon>Pentapetalae</taxon>
        <taxon>asterids</taxon>
        <taxon>Ericales</taxon>
        <taxon>Theaceae</taxon>
        <taxon>Camellia</taxon>
    </lineage>
</organism>
<gene>
    <name evidence="1" type="ORF">LOK49_LG02G01836</name>
</gene>
<evidence type="ECO:0000313" key="2">
    <source>
        <dbReference type="Proteomes" id="UP001060215"/>
    </source>
</evidence>
<protein>
    <submittedName>
        <fullName evidence="1">Uncharacterized protein</fullName>
    </submittedName>
</protein>
<accession>A0ACC0IN55</accession>
<sequence>MMHVTEPSQTIVHHLIFNWCHFSSDFQFNDIFCCKTIDATTCGHYCNKVLKPFLKV</sequence>
<reference evidence="1 2" key="1">
    <citation type="journal article" date="2022" name="Plant J.">
        <title>Chromosome-level genome of Camellia lanceoleosa provides a valuable resource for understanding genome evolution and self-incompatibility.</title>
        <authorList>
            <person name="Gong W."/>
            <person name="Xiao S."/>
            <person name="Wang L."/>
            <person name="Liao Z."/>
            <person name="Chang Y."/>
            <person name="Mo W."/>
            <person name="Hu G."/>
            <person name="Li W."/>
            <person name="Zhao G."/>
            <person name="Zhu H."/>
            <person name="Hu X."/>
            <person name="Ji K."/>
            <person name="Xiang X."/>
            <person name="Song Q."/>
            <person name="Yuan D."/>
            <person name="Jin S."/>
            <person name="Zhang L."/>
        </authorList>
    </citation>
    <scope>NUCLEOTIDE SEQUENCE [LARGE SCALE GENOMIC DNA]</scope>
    <source>
        <strain evidence="1">SQ_2022a</strain>
    </source>
</reference>
<keyword evidence="2" id="KW-1185">Reference proteome</keyword>
<name>A0ACC0IN55_9ERIC</name>
<comment type="caution">
    <text evidence="1">The sequence shown here is derived from an EMBL/GenBank/DDBJ whole genome shotgun (WGS) entry which is preliminary data.</text>
</comment>
<dbReference type="Proteomes" id="UP001060215">
    <property type="component" value="Chromosome 3"/>
</dbReference>